<dbReference type="Gene3D" id="1.10.8.60">
    <property type="match status" value="1"/>
</dbReference>
<protein>
    <recommendedName>
        <fullName evidence="6">ATP-binding protein</fullName>
    </recommendedName>
</protein>
<dbReference type="InterPro" id="IPR003959">
    <property type="entry name" value="ATPase_AAA_core"/>
</dbReference>
<dbReference type="GO" id="GO:0016887">
    <property type="term" value="F:ATP hydrolysis activity"/>
    <property type="evidence" value="ECO:0007669"/>
    <property type="project" value="InterPro"/>
</dbReference>
<evidence type="ECO:0000313" key="4">
    <source>
        <dbReference type="EMBL" id="WAL61169.1"/>
    </source>
</evidence>
<feature type="domain" description="ATPase AAA-type core" evidence="2">
    <location>
        <begin position="308"/>
        <end position="416"/>
    </location>
</feature>
<evidence type="ECO:0000256" key="1">
    <source>
        <dbReference type="SAM" id="MobiDB-lite"/>
    </source>
</evidence>
<gene>
    <name evidence="4" type="ORF">OXH18_03980</name>
</gene>
<dbReference type="Proteomes" id="UP001163152">
    <property type="component" value="Chromosome"/>
</dbReference>
<keyword evidence="5" id="KW-1185">Reference proteome</keyword>
<organism evidence="4 5">
    <name type="scientific">Thermocoleostomius sinensis A174</name>
    <dbReference type="NCBI Taxonomy" id="2016057"/>
    <lineage>
        <taxon>Bacteria</taxon>
        <taxon>Bacillati</taxon>
        <taxon>Cyanobacteriota</taxon>
        <taxon>Cyanophyceae</taxon>
        <taxon>Oculatellales</taxon>
        <taxon>Oculatellaceae</taxon>
        <taxon>Thermocoleostomius</taxon>
    </lineage>
</organism>
<dbReference type="GO" id="GO:0005524">
    <property type="term" value="F:ATP binding"/>
    <property type="evidence" value="ECO:0007669"/>
    <property type="project" value="InterPro"/>
</dbReference>
<dbReference type="RefSeq" id="WP_268611125.1">
    <property type="nucleotide sequence ID" value="NZ_CP113797.1"/>
</dbReference>
<evidence type="ECO:0000313" key="5">
    <source>
        <dbReference type="Proteomes" id="UP001163152"/>
    </source>
</evidence>
<dbReference type="SUPFAM" id="SSF52540">
    <property type="entry name" value="P-loop containing nucleoside triphosphate hydrolases"/>
    <property type="match status" value="1"/>
</dbReference>
<feature type="domain" description="Winged helix" evidence="3">
    <location>
        <begin position="4"/>
        <end position="224"/>
    </location>
</feature>
<dbReference type="EMBL" id="CP113797">
    <property type="protein sequence ID" value="WAL61169.1"/>
    <property type="molecule type" value="Genomic_DNA"/>
</dbReference>
<dbReference type="InterPro" id="IPR054472">
    <property type="entry name" value="WHD"/>
</dbReference>
<proteinExistence type="predicted"/>
<evidence type="ECO:0008006" key="6">
    <source>
        <dbReference type="Google" id="ProtNLM"/>
    </source>
</evidence>
<dbReference type="AlphaFoldDB" id="A0A9E8ZG14"/>
<evidence type="ECO:0000259" key="2">
    <source>
        <dbReference type="Pfam" id="PF00004"/>
    </source>
</evidence>
<feature type="region of interest" description="Disordered" evidence="1">
    <location>
        <begin position="508"/>
        <end position="534"/>
    </location>
</feature>
<dbReference type="Pfam" id="PF22977">
    <property type="entry name" value="WHD"/>
    <property type="match status" value="1"/>
</dbReference>
<name>A0A9E8ZG14_9CYAN</name>
<reference evidence="4" key="1">
    <citation type="submission" date="2022-12" db="EMBL/GenBank/DDBJ databases">
        <title>Polyphasic identification of a Novel Hot-Spring Cyanobacterium Ocullathermofonsia sinensis gen nov. sp. nov. and Genomic Insights on its Adaptations to the Thermal Habitat.</title>
        <authorList>
            <person name="Daroch M."/>
            <person name="Tang J."/>
            <person name="Jiang Y."/>
        </authorList>
    </citation>
    <scope>NUCLEOTIDE SEQUENCE</scope>
    <source>
        <strain evidence="4">PKUAC-SCTA174</strain>
    </source>
</reference>
<dbReference type="Gene3D" id="3.40.50.300">
    <property type="entry name" value="P-loop containing nucleotide triphosphate hydrolases"/>
    <property type="match status" value="1"/>
</dbReference>
<dbReference type="InterPro" id="IPR027417">
    <property type="entry name" value="P-loop_NTPase"/>
</dbReference>
<accession>A0A9E8ZG14</accession>
<evidence type="ECO:0000259" key="3">
    <source>
        <dbReference type="Pfam" id="PF22977"/>
    </source>
</evidence>
<dbReference type="Pfam" id="PF00004">
    <property type="entry name" value="AAA"/>
    <property type="match status" value="1"/>
</dbReference>
<sequence length="534" mass="59832">MSTDSSESFSDNWAYLKAELRWLDQILMVAVARQRKENHDLERVTQSKADRVTSAWWKGIIVPEGKVSYDEHRQLSPAGTGGAKATYQQQLEHKIQVSHRHGVLLGLPALRDRLGLTLFEKNLVLMSLAPEINRRYARLYRYLQGDDAPVKTDLPTLDLVLRLLCRNDEEWRSARHRLVTASPLMQYQLLRLHPTVDSLLNCPLKLVAPLVNYLLAAQPSLENLEQLLRLPTVTAVPSFPSFSIQPIEFLPSPVPSQTSSLDWSRLVLPDALIKTLQGLVQRQQNYAKAETHWGLSSIQIGARPGTIVLFTGTTGTGKGTAATVIAQALGEPLYRIDLATINPDDYERWLETIRSVAPAVLLLKSAQMWFGRSALLLAHQQHQLWQLRQREQGPVLTILSTHSLSAMQIQWRQQADQVLSFPKPNASARIRLWQRAIPPQVPHSPEIDWQSLAQLALSGGEIAAIVQNAILQAASAEADALEMQHFLEVLSQRGTFLVNKATITTTTTKTRSAKTAKPSKPLVRRRKTTLPDNE</sequence>
<dbReference type="KEGG" id="tsin:OXH18_03980"/>